<evidence type="ECO:0000313" key="2">
    <source>
        <dbReference type="Proteomes" id="UP000078454"/>
    </source>
</evidence>
<sequence length="136" mass="15165">MSLDASRVILGTYGSVFIDGKWQTNFNHLEANVEIQKKELNLAGDPWVRHKKGAMKGTGTMSGFKVTSDMIVRGFEKFSLVSKLGDPDAYGFERITLNNVMLDKLQLANWTAGEEVKEEVAFTFEGYTLNDPIKGI</sequence>
<dbReference type="Proteomes" id="UP000078454">
    <property type="component" value="Unassembled WGS sequence"/>
</dbReference>
<dbReference type="SUPFAM" id="SSF69279">
    <property type="entry name" value="Phage tail proteins"/>
    <property type="match status" value="1"/>
</dbReference>
<dbReference type="Pfam" id="PF09393">
    <property type="entry name" value="DUF2001"/>
    <property type="match status" value="1"/>
</dbReference>
<reference evidence="1 2" key="1">
    <citation type="submission" date="2016-05" db="EMBL/GenBank/DDBJ databases">
        <title>Paenibacillus sp. 1ZS3-15 nov., isolated from the rhizosphere soil.</title>
        <authorList>
            <person name="Zhang X.X."/>
            <person name="Zhang J."/>
        </authorList>
    </citation>
    <scope>NUCLEOTIDE SEQUENCE [LARGE SCALE GENOMIC DNA]</scope>
    <source>
        <strain evidence="1 2">1ZS3-15</strain>
    </source>
</reference>
<accession>A0A198A7P2</accession>
<keyword evidence="2" id="KW-1185">Reference proteome</keyword>
<dbReference type="EMBL" id="LYPB01000073">
    <property type="protein sequence ID" value="OAS17162.1"/>
    <property type="molecule type" value="Genomic_DNA"/>
</dbReference>
<gene>
    <name evidence="1" type="ORF">A8708_02795</name>
</gene>
<dbReference type="InterPro" id="IPR018989">
    <property type="entry name" value="DUF2001"/>
</dbReference>
<evidence type="ECO:0000313" key="1">
    <source>
        <dbReference type="EMBL" id="OAS17162.1"/>
    </source>
</evidence>
<dbReference type="Gene3D" id="2.30.110.40">
    <property type="entry name" value="Phage tail tube protein"/>
    <property type="match status" value="1"/>
</dbReference>
<name>A0A198A7P2_9BACL</name>
<dbReference type="RefSeq" id="WP_068666529.1">
    <property type="nucleotide sequence ID" value="NZ_LYPB01000073.1"/>
</dbReference>
<dbReference type="AlphaFoldDB" id="A0A198A7P2"/>
<dbReference type="STRING" id="1850517.A8708_02795"/>
<dbReference type="OrthoDB" id="1697482at2"/>
<dbReference type="InterPro" id="IPR038628">
    <property type="entry name" value="XkdM-like_sf"/>
</dbReference>
<protein>
    <submittedName>
        <fullName evidence="1">Phage portal protein</fullName>
    </submittedName>
</protein>
<comment type="caution">
    <text evidence="1">The sequence shown here is derived from an EMBL/GenBank/DDBJ whole genome shotgun (WGS) entry which is preliminary data.</text>
</comment>
<organism evidence="1 2">
    <name type="scientific">Paenibacillus oryzisoli</name>
    <dbReference type="NCBI Taxonomy" id="1850517"/>
    <lineage>
        <taxon>Bacteria</taxon>
        <taxon>Bacillati</taxon>
        <taxon>Bacillota</taxon>
        <taxon>Bacilli</taxon>
        <taxon>Bacillales</taxon>
        <taxon>Paenibacillaceae</taxon>
        <taxon>Paenibacillus</taxon>
    </lineage>
</organism>
<proteinExistence type="predicted"/>